<dbReference type="Proteomes" id="UP000230742">
    <property type="component" value="Chromosome 1"/>
</dbReference>
<dbReference type="AlphaFoldDB" id="A0A2D3LK87"/>
<dbReference type="PROSITE" id="PS51257">
    <property type="entry name" value="PROKAR_LIPOPROTEIN"/>
    <property type="match status" value="1"/>
</dbReference>
<gene>
    <name evidence="1" type="ORF">CTM46_05955</name>
</gene>
<name>A0A2D3LK87_PREIN</name>
<organism evidence="1 2">
    <name type="scientific">Prevotella intermedia</name>
    <dbReference type="NCBI Taxonomy" id="28131"/>
    <lineage>
        <taxon>Bacteria</taxon>
        <taxon>Pseudomonadati</taxon>
        <taxon>Bacteroidota</taxon>
        <taxon>Bacteroidia</taxon>
        <taxon>Bacteroidales</taxon>
        <taxon>Prevotellaceae</taxon>
        <taxon>Prevotella</taxon>
    </lineage>
</organism>
<accession>A0A2D3LK87</accession>
<dbReference type="RefSeq" id="WP_100014174.1">
    <property type="nucleotide sequence ID" value="NZ_CP024727.1"/>
</dbReference>
<reference evidence="1 2" key="1">
    <citation type="submission" date="2017-11" db="EMBL/GenBank/DDBJ databases">
        <title>Genome sequencing of Prevotella intermedia KCOM 1949.</title>
        <authorList>
            <person name="Kook J.-K."/>
            <person name="Park S.-N."/>
            <person name="Lim Y.K."/>
        </authorList>
    </citation>
    <scope>NUCLEOTIDE SEQUENCE [LARGE SCALE GENOMIC DNA]</scope>
    <source>
        <strain evidence="1 2">KCOM 1949</strain>
    </source>
</reference>
<proteinExistence type="predicted"/>
<sequence>MMKGMLNKRTFYTALCVALAGLLGFTSCNNNTTPSPSLKDTVAASVFAPIVNDTTLNIDLSAITNIRFPKYKVLKQQPIIPDSVSIALDEETVAGGNYSAILSFDTIPSQAFYERVEQAALQDTCWKVKEYAYTYKRKDKQGGLYRLAFSKGSMQIVFSHLNSDMIKNYSNEQ</sequence>
<evidence type="ECO:0000313" key="1">
    <source>
        <dbReference type="EMBL" id="ATV31027.1"/>
    </source>
</evidence>
<protein>
    <submittedName>
        <fullName evidence="1">Uncharacterized protein</fullName>
    </submittedName>
</protein>
<dbReference type="EMBL" id="CP024727">
    <property type="protein sequence ID" value="ATV31027.1"/>
    <property type="molecule type" value="Genomic_DNA"/>
</dbReference>
<evidence type="ECO:0000313" key="2">
    <source>
        <dbReference type="Proteomes" id="UP000230742"/>
    </source>
</evidence>